<evidence type="ECO:0000313" key="3">
    <source>
        <dbReference type="Proteomes" id="UP001157126"/>
    </source>
</evidence>
<dbReference type="Pfam" id="PF12867">
    <property type="entry name" value="DinB_2"/>
    <property type="match status" value="1"/>
</dbReference>
<feature type="domain" description="DinB-like" evidence="1">
    <location>
        <begin position="17"/>
        <end position="168"/>
    </location>
</feature>
<sequence>MYTSERPSLATDLLLDAFERVHEEIPQILDGLSVEDLLWRPDADANSIGWLIWHLTRVQDDHLVGVARECGRPREQVWPSWRARFDVPYDVADIGYGHTTEDVAAFGLDDPALLAGYHSDVHALTTEVLRQLRPEDYRTVVDTAWTPHVTAASRLVSVVNDVTAHVGQAAYLKGLLERR</sequence>
<dbReference type="InterPro" id="IPR024775">
    <property type="entry name" value="DinB-like"/>
</dbReference>
<name>A0ABQ6IVV4_9MICO</name>
<proteinExistence type="predicted"/>
<keyword evidence="3" id="KW-1185">Reference proteome</keyword>
<accession>A0ABQ6IVV4</accession>
<dbReference type="Gene3D" id="1.20.120.450">
    <property type="entry name" value="dinb family like domain"/>
    <property type="match status" value="1"/>
</dbReference>
<dbReference type="SUPFAM" id="SSF109854">
    <property type="entry name" value="DinB/YfiT-like putative metalloenzymes"/>
    <property type="match status" value="1"/>
</dbReference>
<evidence type="ECO:0000313" key="2">
    <source>
        <dbReference type="EMBL" id="GMA42085.1"/>
    </source>
</evidence>
<dbReference type="Proteomes" id="UP001157126">
    <property type="component" value="Unassembled WGS sequence"/>
</dbReference>
<evidence type="ECO:0000259" key="1">
    <source>
        <dbReference type="Pfam" id="PF12867"/>
    </source>
</evidence>
<gene>
    <name evidence="2" type="ORF">GCM10025883_41300</name>
</gene>
<organism evidence="2 3">
    <name type="scientific">Mobilicoccus caccae</name>
    <dbReference type="NCBI Taxonomy" id="1859295"/>
    <lineage>
        <taxon>Bacteria</taxon>
        <taxon>Bacillati</taxon>
        <taxon>Actinomycetota</taxon>
        <taxon>Actinomycetes</taxon>
        <taxon>Micrococcales</taxon>
        <taxon>Dermatophilaceae</taxon>
        <taxon>Mobilicoccus</taxon>
    </lineage>
</organism>
<dbReference type="EMBL" id="BSUO01000001">
    <property type="protein sequence ID" value="GMA42085.1"/>
    <property type="molecule type" value="Genomic_DNA"/>
</dbReference>
<reference evidence="3" key="1">
    <citation type="journal article" date="2019" name="Int. J. Syst. Evol. Microbiol.">
        <title>The Global Catalogue of Microorganisms (GCM) 10K type strain sequencing project: providing services to taxonomists for standard genome sequencing and annotation.</title>
        <authorList>
            <consortium name="The Broad Institute Genomics Platform"/>
            <consortium name="The Broad Institute Genome Sequencing Center for Infectious Disease"/>
            <person name="Wu L."/>
            <person name="Ma J."/>
        </authorList>
    </citation>
    <scope>NUCLEOTIDE SEQUENCE [LARGE SCALE GENOMIC DNA]</scope>
    <source>
        <strain evidence="3">NBRC 113072</strain>
    </source>
</reference>
<dbReference type="NCBIfam" id="NF047843">
    <property type="entry name" value="MST_Rv0443"/>
    <property type="match status" value="1"/>
</dbReference>
<dbReference type="InterPro" id="IPR034660">
    <property type="entry name" value="DinB/YfiT-like"/>
</dbReference>
<protein>
    <recommendedName>
        <fullName evidence="1">DinB-like domain-containing protein</fullName>
    </recommendedName>
</protein>
<dbReference type="RefSeq" id="WP_284305544.1">
    <property type="nucleotide sequence ID" value="NZ_BSUO01000001.1"/>
</dbReference>
<comment type="caution">
    <text evidence="2">The sequence shown here is derived from an EMBL/GenBank/DDBJ whole genome shotgun (WGS) entry which is preliminary data.</text>
</comment>